<proteinExistence type="predicted"/>
<dbReference type="EMBL" id="JADNRY010000192">
    <property type="protein sequence ID" value="KAF9061740.1"/>
    <property type="molecule type" value="Genomic_DNA"/>
</dbReference>
<organism evidence="1 2">
    <name type="scientific">Rhodocollybia butyracea</name>
    <dbReference type="NCBI Taxonomy" id="206335"/>
    <lineage>
        <taxon>Eukaryota</taxon>
        <taxon>Fungi</taxon>
        <taxon>Dikarya</taxon>
        <taxon>Basidiomycota</taxon>
        <taxon>Agaricomycotina</taxon>
        <taxon>Agaricomycetes</taxon>
        <taxon>Agaricomycetidae</taxon>
        <taxon>Agaricales</taxon>
        <taxon>Marasmiineae</taxon>
        <taxon>Omphalotaceae</taxon>
        <taxon>Rhodocollybia</taxon>
    </lineage>
</organism>
<comment type="caution">
    <text evidence="1">The sequence shown here is derived from an EMBL/GenBank/DDBJ whole genome shotgun (WGS) entry which is preliminary data.</text>
</comment>
<reference evidence="1" key="1">
    <citation type="submission" date="2020-11" db="EMBL/GenBank/DDBJ databases">
        <authorList>
            <consortium name="DOE Joint Genome Institute"/>
            <person name="Ahrendt S."/>
            <person name="Riley R."/>
            <person name="Andreopoulos W."/>
            <person name="Labutti K."/>
            <person name="Pangilinan J."/>
            <person name="Ruiz-Duenas F.J."/>
            <person name="Barrasa J.M."/>
            <person name="Sanchez-Garcia M."/>
            <person name="Camarero S."/>
            <person name="Miyauchi S."/>
            <person name="Serrano A."/>
            <person name="Linde D."/>
            <person name="Babiker R."/>
            <person name="Drula E."/>
            <person name="Ayuso-Fernandez I."/>
            <person name="Pacheco R."/>
            <person name="Padilla G."/>
            <person name="Ferreira P."/>
            <person name="Barriuso J."/>
            <person name="Kellner H."/>
            <person name="Castanera R."/>
            <person name="Alfaro M."/>
            <person name="Ramirez L."/>
            <person name="Pisabarro A.G."/>
            <person name="Kuo A."/>
            <person name="Tritt A."/>
            <person name="Lipzen A."/>
            <person name="He G."/>
            <person name="Yan M."/>
            <person name="Ng V."/>
            <person name="Cullen D."/>
            <person name="Martin F."/>
            <person name="Rosso M.-N."/>
            <person name="Henrissat B."/>
            <person name="Hibbett D."/>
            <person name="Martinez A.T."/>
            <person name="Grigoriev I.V."/>
        </authorList>
    </citation>
    <scope>NUCLEOTIDE SEQUENCE</scope>
    <source>
        <strain evidence="1">AH 40177</strain>
    </source>
</reference>
<protein>
    <submittedName>
        <fullName evidence="1">Uncharacterized protein</fullName>
    </submittedName>
</protein>
<dbReference type="AlphaFoldDB" id="A0A9P5TZP4"/>
<gene>
    <name evidence="1" type="ORF">BDP27DRAFT_1485585</name>
</gene>
<evidence type="ECO:0000313" key="2">
    <source>
        <dbReference type="Proteomes" id="UP000772434"/>
    </source>
</evidence>
<keyword evidence="2" id="KW-1185">Reference proteome</keyword>
<sequence length="151" mass="16846">MDKEFQDASESSVAFYHDVGYGLPPKLDVHRANGVELPVSEVLVSVQRRTAAFEQCHETRPSMHNLGTPTIPDAHSKNRRLCYQHSKTGILCKTVALSLNNLKPCRSDTRIISGNSKPTLLNYRGKSSARSGFWIRLLSVFRFGSKVGSRD</sequence>
<name>A0A9P5TZP4_9AGAR</name>
<evidence type="ECO:0000313" key="1">
    <source>
        <dbReference type="EMBL" id="KAF9061740.1"/>
    </source>
</evidence>
<accession>A0A9P5TZP4</accession>
<dbReference type="Proteomes" id="UP000772434">
    <property type="component" value="Unassembled WGS sequence"/>
</dbReference>